<keyword evidence="4" id="KW-1185">Reference proteome</keyword>
<sequence length="246" mass="26916">MKKKLILASLLFAVFASSCSDSSSDEFNNGNAGAAQKYLKTLTVTPTDGSDSPSNFVVNYDSSGRVSSITDGIQSNFFVYQNNNLANITGEGEPFRISELYQAPYQAYEIGEVLNYDSKGNPTDLRLFQENEYDGEIEEFTAKVTYDTAPNTFFYTLKAAGIIDVLDNVELNLNMQSLPPEIVKAKLLLPVNNPIKVVIKNASGAVVSTTQTDYVYTSDKYPTSATITETSEEGVSIVAVAYTYKQ</sequence>
<dbReference type="PROSITE" id="PS51257">
    <property type="entry name" value="PROKAR_LIPOPROTEIN"/>
    <property type="match status" value="1"/>
</dbReference>
<keyword evidence="1" id="KW-0732">Signal</keyword>
<evidence type="ECO:0000313" key="2">
    <source>
        <dbReference type="EMBL" id="PKW29108.1"/>
    </source>
</evidence>
<dbReference type="EMBL" id="PJND01000007">
    <property type="protein sequence ID" value="PKW29108.1"/>
    <property type="molecule type" value="Genomic_DNA"/>
</dbReference>
<evidence type="ECO:0000313" key="4">
    <source>
        <dbReference type="Proteomes" id="UP000233767"/>
    </source>
</evidence>
<gene>
    <name evidence="2" type="ORF">B0G92_0737</name>
    <name evidence="3" type="ORF">CLV50_0769</name>
</gene>
<reference evidence="2 4" key="1">
    <citation type="submission" date="2017-12" db="EMBL/GenBank/DDBJ databases">
        <title>Genomic Encyclopedia of Type Strains, Phase III (KMG-III): the genomes of soil and plant-associated and newly described type strains.</title>
        <authorList>
            <person name="Whitman W."/>
        </authorList>
    </citation>
    <scope>NUCLEOTIDE SEQUENCE [LARGE SCALE GENOMIC DNA]</scope>
    <source>
        <strain evidence="2 4">IP-10</strain>
    </source>
</reference>
<dbReference type="Proteomes" id="UP000233767">
    <property type="component" value="Unassembled WGS sequence"/>
</dbReference>
<protein>
    <recommendedName>
        <fullName evidence="6">YD repeat-containing protein</fullName>
    </recommendedName>
</protein>
<organism evidence="3 5">
    <name type="scientific">Flavobacterium lindanitolerans</name>
    <dbReference type="NCBI Taxonomy" id="428988"/>
    <lineage>
        <taxon>Bacteria</taxon>
        <taxon>Pseudomonadati</taxon>
        <taxon>Bacteroidota</taxon>
        <taxon>Flavobacteriia</taxon>
        <taxon>Flavobacteriales</taxon>
        <taxon>Flavobacteriaceae</taxon>
        <taxon>Flavobacterium</taxon>
    </lineage>
</organism>
<comment type="caution">
    <text evidence="3">The sequence shown here is derived from an EMBL/GenBank/DDBJ whole genome shotgun (WGS) entry which is preliminary data.</text>
</comment>
<name>A0A497UWL3_9FLAO</name>
<dbReference type="Proteomes" id="UP000275027">
    <property type="component" value="Unassembled WGS sequence"/>
</dbReference>
<accession>A0A497UWL3</accession>
<feature type="signal peptide" evidence="1">
    <location>
        <begin position="1"/>
        <end position="20"/>
    </location>
</feature>
<dbReference type="RefSeq" id="WP_101471132.1">
    <property type="nucleotide sequence ID" value="NZ_JAVHXU010000012.1"/>
</dbReference>
<dbReference type="EMBL" id="RCCB01000010">
    <property type="protein sequence ID" value="RLJ35390.1"/>
    <property type="molecule type" value="Genomic_DNA"/>
</dbReference>
<reference evidence="3 5" key="2">
    <citation type="submission" date="2018-10" db="EMBL/GenBank/DDBJ databases">
        <title>Genomic Encyclopedia of Archaeal and Bacterial Type Strains, Phase II (KMG-II): from individual species to whole genera.</title>
        <authorList>
            <person name="Goeker M."/>
        </authorList>
    </citation>
    <scope>NUCLEOTIDE SEQUENCE [LARGE SCALE GENOMIC DNA]</scope>
    <source>
        <strain evidence="3 5">DSM 21886</strain>
    </source>
</reference>
<proteinExistence type="predicted"/>
<dbReference type="AlphaFoldDB" id="A0A497UWL3"/>
<evidence type="ECO:0008006" key="6">
    <source>
        <dbReference type="Google" id="ProtNLM"/>
    </source>
</evidence>
<feature type="chain" id="PRO_5019761146" description="YD repeat-containing protein" evidence="1">
    <location>
        <begin position="21"/>
        <end position="246"/>
    </location>
</feature>
<evidence type="ECO:0000313" key="3">
    <source>
        <dbReference type="EMBL" id="RLJ35390.1"/>
    </source>
</evidence>
<evidence type="ECO:0000256" key="1">
    <source>
        <dbReference type="SAM" id="SignalP"/>
    </source>
</evidence>
<evidence type="ECO:0000313" key="5">
    <source>
        <dbReference type="Proteomes" id="UP000275027"/>
    </source>
</evidence>